<keyword evidence="9" id="KW-0547">Nucleotide-binding</keyword>
<evidence type="ECO:0000259" key="16">
    <source>
        <dbReference type="PROSITE" id="PS51483"/>
    </source>
</evidence>
<dbReference type="InterPro" id="IPR005147">
    <property type="entry name" value="tRNA_synthase_B5-dom"/>
</dbReference>
<proteinExistence type="inferred from homology"/>
<dbReference type="Pfam" id="PF03484">
    <property type="entry name" value="B5"/>
    <property type="match status" value="1"/>
</dbReference>
<dbReference type="FunFam" id="3.30.56.10:FF:000005">
    <property type="entry name" value="Phenylalanine--tRNA ligase beta subunit"/>
    <property type="match status" value="1"/>
</dbReference>
<organism evidence="17 18">
    <name type="scientific">Polysphondylium violaceum</name>
    <dbReference type="NCBI Taxonomy" id="133409"/>
    <lineage>
        <taxon>Eukaryota</taxon>
        <taxon>Amoebozoa</taxon>
        <taxon>Evosea</taxon>
        <taxon>Eumycetozoa</taxon>
        <taxon>Dictyostelia</taxon>
        <taxon>Dictyosteliales</taxon>
        <taxon>Dictyosteliaceae</taxon>
        <taxon>Polysphondylium</taxon>
    </lineage>
</organism>
<keyword evidence="13" id="KW-0030">Aminoacyl-tRNA synthetase</keyword>
<keyword evidence="8" id="KW-0479">Metal-binding</keyword>
<keyword evidence="10" id="KW-0067">ATP-binding</keyword>
<evidence type="ECO:0000256" key="15">
    <source>
        <dbReference type="ARBA" id="ARBA00049255"/>
    </source>
</evidence>
<evidence type="ECO:0000256" key="12">
    <source>
        <dbReference type="ARBA" id="ARBA00022917"/>
    </source>
</evidence>
<dbReference type="Gene3D" id="3.50.40.10">
    <property type="entry name" value="Phenylalanyl-trna Synthetase, Chain B, domain 3"/>
    <property type="match status" value="1"/>
</dbReference>
<evidence type="ECO:0000256" key="10">
    <source>
        <dbReference type="ARBA" id="ARBA00022840"/>
    </source>
</evidence>
<dbReference type="FunFam" id="3.50.40.10:FF:000002">
    <property type="entry name" value="phenylalanine--tRNA ligase beta subunit"/>
    <property type="match status" value="1"/>
</dbReference>
<reference evidence="17" key="1">
    <citation type="submission" date="2020-01" db="EMBL/GenBank/DDBJ databases">
        <title>Development of genomics and gene disruption for Polysphondylium violaceum indicates a role for the polyketide synthase stlB in stalk morphogenesis.</title>
        <authorList>
            <person name="Narita B."/>
            <person name="Kawabe Y."/>
            <person name="Kin K."/>
            <person name="Saito T."/>
            <person name="Gibbs R."/>
            <person name="Kuspa A."/>
            <person name="Muzny D."/>
            <person name="Queller D."/>
            <person name="Richards S."/>
            <person name="Strassman J."/>
            <person name="Sucgang R."/>
            <person name="Worley K."/>
            <person name="Schaap P."/>
        </authorList>
    </citation>
    <scope>NUCLEOTIDE SEQUENCE</scope>
    <source>
        <strain evidence="17">QSvi11</strain>
    </source>
</reference>
<comment type="subcellular location">
    <subcellularLocation>
        <location evidence="2">Cytoplasm</location>
    </subcellularLocation>
</comment>
<keyword evidence="11" id="KW-0460">Magnesium</keyword>
<dbReference type="PROSITE" id="PS51483">
    <property type="entry name" value="B5"/>
    <property type="match status" value="1"/>
</dbReference>
<evidence type="ECO:0000256" key="3">
    <source>
        <dbReference type="ARBA" id="ARBA00007438"/>
    </source>
</evidence>
<dbReference type="SUPFAM" id="SSF55681">
    <property type="entry name" value="Class II aaRS and biotin synthetases"/>
    <property type="match status" value="1"/>
</dbReference>
<protein>
    <recommendedName>
        <fullName evidence="5">phenylalanine--tRNA ligase</fullName>
        <ecNumber evidence="5">6.1.1.20</ecNumber>
    </recommendedName>
    <alternativeName>
        <fullName evidence="14">Phenylalanyl-tRNA synthetase beta subunit</fullName>
    </alternativeName>
</protein>
<dbReference type="Pfam" id="PF17759">
    <property type="entry name" value="tRNA_synthFbeta"/>
    <property type="match status" value="1"/>
</dbReference>
<dbReference type="GO" id="GO:0006432">
    <property type="term" value="P:phenylalanyl-tRNA aminoacylation"/>
    <property type="evidence" value="ECO:0007669"/>
    <property type="project" value="InterPro"/>
</dbReference>
<dbReference type="CDD" id="cd00769">
    <property type="entry name" value="PheRS_beta_core"/>
    <property type="match status" value="1"/>
</dbReference>
<gene>
    <name evidence="17" type="ORF">CYY_007604</name>
</gene>
<evidence type="ECO:0000256" key="8">
    <source>
        <dbReference type="ARBA" id="ARBA00022723"/>
    </source>
</evidence>
<keyword evidence="7" id="KW-0436">Ligase</keyword>
<dbReference type="AlphaFoldDB" id="A0A8J4UXX5"/>
<keyword evidence="12" id="KW-0648">Protein biosynthesis</keyword>
<dbReference type="SUPFAM" id="SSF56037">
    <property type="entry name" value="PheT/TilS domain"/>
    <property type="match status" value="1"/>
</dbReference>
<dbReference type="Proteomes" id="UP000695562">
    <property type="component" value="Unassembled WGS sequence"/>
</dbReference>
<evidence type="ECO:0000313" key="17">
    <source>
        <dbReference type="EMBL" id="KAF2071083.1"/>
    </source>
</evidence>
<dbReference type="GO" id="GO:0009328">
    <property type="term" value="C:phenylalanine-tRNA ligase complex"/>
    <property type="evidence" value="ECO:0007669"/>
    <property type="project" value="TreeGrafter"/>
</dbReference>
<dbReference type="GO" id="GO:0003723">
    <property type="term" value="F:RNA binding"/>
    <property type="evidence" value="ECO:0007669"/>
    <property type="project" value="InterPro"/>
</dbReference>
<evidence type="ECO:0000256" key="11">
    <source>
        <dbReference type="ARBA" id="ARBA00022842"/>
    </source>
</evidence>
<accession>A0A8J4UXX5</accession>
<dbReference type="InterPro" id="IPR041616">
    <property type="entry name" value="PheRS_beta_core"/>
</dbReference>
<evidence type="ECO:0000256" key="13">
    <source>
        <dbReference type="ARBA" id="ARBA00023146"/>
    </source>
</evidence>
<sequence length="611" mass="68164">MPKVNINRDLLFKALGQTYTEAEFEDLCFSYGVELDEVTSEREMILKETGVDNANVSDEVIYKIDVPANRYDLLCLEGIARALNVYNGKQKIPKYIITPPKNGVYEKFVVEKSTSTVRPIAVCGILRDITFTQEVYDSFIDLQEKLHQNICRKRTLVSIGTHDLDQIQGPFAYKALTPKDIKFVPLSQTKEYNAEELFDFYDKSNSHLKKFLPIIKDSPTYPVIYDSKNTVLSLPPIINGEKSKITLNTKNVFIEVTATDTTKANIVLNIMLTMFSQYCKVPFSMEQVEVIDAQGKSQLYPQIQDRLIDAKADYINKCVGIDITSEAMVKMLERMSLESKLSNDKQTITVAVPPTRSDIIHAADVVEDVAIGYGYNNLKKVIPATMTTGRIQPINKLSELLSNEVALAGFTEIMTFVLCQNADNFGFVNKKDDGSSVKISNYLSEEFSEIRTSLVSTLLKSVVANKAAPLPLKLFEVSDVSVLGSTGNTDLSDPNSNNSDVGAYNKRMLGAIFCNNSARIEVVHGLLDRVMMALNIKQDITRSGNGYYLEISDDKLFVPGMGTNVIYNGKKIGVMGVVHPTVLKNYSCPFPCSLLEIEVTMDLAKNILFRD</sequence>
<evidence type="ECO:0000256" key="7">
    <source>
        <dbReference type="ARBA" id="ARBA00022598"/>
    </source>
</evidence>
<dbReference type="PANTHER" id="PTHR10947:SF0">
    <property type="entry name" value="PHENYLALANINE--TRNA LIGASE BETA SUBUNIT"/>
    <property type="match status" value="1"/>
</dbReference>
<dbReference type="GO" id="GO:0004826">
    <property type="term" value="F:phenylalanine-tRNA ligase activity"/>
    <property type="evidence" value="ECO:0007669"/>
    <property type="project" value="UniProtKB-EC"/>
</dbReference>
<dbReference type="SMART" id="SM00873">
    <property type="entry name" value="B3_4"/>
    <property type="match status" value="1"/>
</dbReference>
<dbReference type="Pfam" id="PF03483">
    <property type="entry name" value="B3_4"/>
    <property type="match status" value="1"/>
</dbReference>
<dbReference type="Gene3D" id="3.30.930.10">
    <property type="entry name" value="Bira Bifunctional Protein, Domain 2"/>
    <property type="match status" value="1"/>
</dbReference>
<evidence type="ECO:0000256" key="5">
    <source>
        <dbReference type="ARBA" id="ARBA00012814"/>
    </source>
</evidence>
<dbReference type="InterPro" id="IPR040659">
    <property type="entry name" value="PhetRS_B1"/>
</dbReference>
<comment type="cofactor">
    <cofactor evidence="1">
        <name>Mg(2+)</name>
        <dbReference type="ChEBI" id="CHEBI:18420"/>
    </cofactor>
</comment>
<dbReference type="InterPro" id="IPR045060">
    <property type="entry name" value="Phe-tRNA-ligase_IIc_bsu"/>
</dbReference>
<evidence type="ECO:0000256" key="4">
    <source>
        <dbReference type="ARBA" id="ARBA00011209"/>
    </source>
</evidence>
<dbReference type="InterPro" id="IPR020825">
    <property type="entry name" value="Phe-tRNA_synthase-like_B3/B4"/>
</dbReference>
<dbReference type="GO" id="GO:0005524">
    <property type="term" value="F:ATP binding"/>
    <property type="evidence" value="ECO:0007669"/>
    <property type="project" value="UniProtKB-KW"/>
</dbReference>
<dbReference type="Pfam" id="PF18262">
    <property type="entry name" value="PhetRS_B1"/>
    <property type="match status" value="1"/>
</dbReference>
<dbReference type="InterPro" id="IPR009061">
    <property type="entry name" value="DNA-bd_dom_put_sf"/>
</dbReference>
<evidence type="ECO:0000256" key="2">
    <source>
        <dbReference type="ARBA" id="ARBA00004496"/>
    </source>
</evidence>
<keyword evidence="18" id="KW-1185">Reference proteome</keyword>
<dbReference type="InterPro" id="IPR005146">
    <property type="entry name" value="B3/B4_tRNA-bd"/>
</dbReference>
<keyword evidence="6" id="KW-0963">Cytoplasm</keyword>
<dbReference type="NCBIfam" id="TIGR00471">
    <property type="entry name" value="pheT_arch"/>
    <property type="match status" value="1"/>
</dbReference>
<comment type="subunit">
    <text evidence="4">Tetramer of two alpha and two beta subunits.</text>
</comment>
<name>A0A8J4UXX5_9MYCE</name>
<evidence type="ECO:0000313" key="18">
    <source>
        <dbReference type="Proteomes" id="UP000695562"/>
    </source>
</evidence>
<dbReference type="InterPro" id="IPR045864">
    <property type="entry name" value="aa-tRNA-synth_II/BPL/LPL"/>
</dbReference>
<dbReference type="SUPFAM" id="SSF46955">
    <property type="entry name" value="Putative DNA-binding domain"/>
    <property type="match status" value="2"/>
</dbReference>
<comment type="catalytic activity">
    <reaction evidence="15">
        <text>tRNA(Phe) + L-phenylalanine + ATP = L-phenylalanyl-tRNA(Phe) + AMP + diphosphate + H(+)</text>
        <dbReference type="Rhea" id="RHEA:19413"/>
        <dbReference type="Rhea" id="RHEA-COMP:9668"/>
        <dbReference type="Rhea" id="RHEA-COMP:9699"/>
        <dbReference type="ChEBI" id="CHEBI:15378"/>
        <dbReference type="ChEBI" id="CHEBI:30616"/>
        <dbReference type="ChEBI" id="CHEBI:33019"/>
        <dbReference type="ChEBI" id="CHEBI:58095"/>
        <dbReference type="ChEBI" id="CHEBI:78442"/>
        <dbReference type="ChEBI" id="CHEBI:78531"/>
        <dbReference type="ChEBI" id="CHEBI:456215"/>
        <dbReference type="EC" id="6.1.1.20"/>
    </reaction>
</comment>
<comment type="similarity">
    <text evidence="3">Belongs to the phenylalanyl-tRNA synthetase beta subunit family. Type 2 subfamily.</text>
</comment>
<dbReference type="InterPro" id="IPR004531">
    <property type="entry name" value="Phe-tRNA-synth_IIc_bsu_arc_euk"/>
</dbReference>
<dbReference type="FunFam" id="3.30.56.10:FF:000004">
    <property type="entry name" value="Phenylalanyl-tRNA synthetase, beta subunit"/>
    <property type="match status" value="1"/>
</dbReference>
<dbReference type="EC" id="6.1.1.20" evidence="5"/>
<dbReference type="SMART" id="SM00874">
    <property type="entry name" value="B5"/>
    <property type="match status" value="1"/>
</dbReference>
<dbReference type="PANTHER" id="PTHR10947">
    <property type="entry name" value="PHENYLALANYL-TRNA SYNTHETASE BETA CHAIN AND LEUCINE-RICH REPEAT-CONTAINING PROTEIN 47"/>
    <property type="match status" value="1"/>
</dbReference>
<dbReference type="EMBL" id="AJWJ01000415">
    <property type="protein sequence ID" value="KAF2071083.1"/>
    <property type="molecule type" value="Genomic_DNA"/>
</dbReference>
<feature type="domain" description="B5" evidence="16">
    <location>
        <begin position="303"/>
        <end position="380"/>
    </location>
</feature>
<comment type="caution">
    <text evidence="17">The sequence shown here is derived from an EMBL/GenBank/DDBJ whole genome shotgun (WGS) entry which is preliminary data.</text>
</comment>
<evidence type="ECO:0000256" key="9">
    <source>
        <dbReference type="ARBA" id="ARBA00022741"/>
    </source>
</evidence>
<evidence type="ECO:0000256" key="14">
    <source>
        <dbReference type="ARBA" id="ARBA00033189"/>
    </source>
</evidence>
<evidence type="ECO:0000256" key="1">
    <source>
        <dbReference type="ARBA" id="ARBA00001946"/>
    </source>
</evidence>
<dbReference type="OrthoDB" id="1698572at2759"/>
<dbReference type="Gene3D" id="3.30.56.10">
    <property type="match status" value="2"/>
</dbReference>
<evidence type="ECO:0000256" key="6">
    <source>
        <dbReference type="ARBA" id="ARBA00022490"/>
    </source>
</evidence>
<dbReference type="GO" id="GO:0000287">
    <property type="term" value="F:magnesium ion binding"/>
    <property type="evidence" value="ECO:0007669"/>
    <property type="project" value="InterPro"/>
</dbReference>